<evidence type="ECO:0000256" key="5">
    <source>
        <dbReference type="SAM" id="MobiDB-lite"/>
    </source>
</evidence>
<dbReference type="Pfam" id="PF02042">
    <property type="entry name" value="RWP-RK"/>
    <property type="match status" value="1"/>
</dbReference>
<keyword evidence="9" id="KW-1185">Reference proteome</keyword>
<dbReference type="GO" id="GO:0003677">
    <property type="term" value="F:DNA binding"/>
    <property type="evidence" value="ECO:0007669"/>
    <property type="project" value="UniProtKB-KW"/>
</dbReference>
<feature type="domain" description="RWP-RK" evidence="6">
    <location>
        <begin position="459"/>
        <end position="498"/>
    </location>
</feature>
<dbReference type="EMBL" id="CP097510">
    <property type="protein sequence ID" value="URE36765.1"/>
    <property type="molecule type" value="Genomic_DNA"/>
</dbReference>
<evidence type="ECO:0000256" key="2">
    <source>
        <dbReference type="ARBA" id="ARBA00023125"/>
    </source>
</evidence>
<keyword evidence="2" id="KW-0238">DNA-binding</keyword>
<dbReference type="GO" id="GO:0003700">
    <property type="term" value="F:DNA-binding transcription factor activity"/>
    <property type="evidence" value="ECO:0007669"/>
    <property type="project" value="InterPro"/>
</dbReference>
<gene>
    <name evidence="8" type="ORF">MUK42_19128</name>
</gene>
<organism evidence="8 9">
    <name type="scientific">Musa troglodytarum</name>
    <name type="common">fe'i banana</name>
    <dbReference type="NCBI Taxonomy" id="320322"/>
    <lineage>
        <taxon>Eukaryota</taxon>
        <taxon>Viridiplantae</taxon>
        <taxon>Streptophyta</taxon>
        <taxon>Embryophyta</taxon>
        <taxon>Tracheophyta</taxon>
        <taxon>Spermatophyta</taxon>
        <taxon>Magnoliopsida</taxon>
        <taxon>Liliopsida</taxon>
        <taxon>Zingiberales</taxon>
        <taxon>Musaceae</taxon>
        <taxon>Musa</taxon>
    </lineage>
</organism>
<evidence type="ECO:0008006" key="10">
    <source>
        <dbReference type="Google" id="ProtNLM"/>
    </source>
</evidence>
<reference evidence="8" key="1">
    <citation type="submission" date="2022-05" db="EMBL/GenBank/DDBJ databases">
        <title>The Musa troglodytarum L. genome provides insights into the mechanism of non-climacteric behaviour and enrichment of carotenoids.</title>
        <authorList>
            <person name="Wang J."/>
        </authorList>
    </citation>
    <scope>NUCLEOTIDE SEQUENCE</scope>
    <source>
        <tissue evidence="8">Leaf</tissue>
    </source>
</reference>
<feature type="region of interest" description="Disordered" evidence="5">
    <location>
        <begin position="419"/>
        <end position="453"/>
    </location>
</feature>
<evidence type="ECO:0000256" key="4">
    <source>
        <dbReference type="ARBA" id="ARBA00023242"/>
    </source>
</evidence>
<evidence type="ECO:0000256" key="1">
    <source>
        <dbReference type="ARBA" id="ARBA00023015"/>
    </source>
</evidence>
<evidence type="ECO:0000313" key="9">
    <source>
        <dbReference type="Proteomes" id="UP001055439"/>
    </source>
</evidence>
<evidence type="ECO:0000259" key="6">
    <source>
        <dbReference type="Pfam" id="PF02042"/>
    </source>
</evidence>
<name>A0A9E7HMY3_9LILI</name>
<protein>
    <recommendedName>
        <fullName evidence="10">RWP-RK domain-containing protein</fullName>
    </recommendedName>
</protein>
<feature type="domain" description="NLP1-9 GAF" evidence="7">
    <location>
        <begin position="196"/>
        <end position="377"/>
    </location>
</feature>
<sequence length="689" mass="77042">MTQALRYFKESTDHRVLVQVWAPVKNGDRCVLTTLGQPFILDPESTKLLQYRTVSLMYIFSVDEDDDADLGLPGRVFTRRLPEWTPNVQYYSSKEYQRLNHALCYNVQGTLALPVFEPSGQSCIGVVEVVMTSQKVNYAYEVDKVCKALERFCENVQSSCLELMVIQINFVNPCNFLQAVNLKSSEILDHPNVLVANDGHQAALAEILEILTLVCEAKKLPLAQTWVPCRHRTVLAHGGGAKKISSRLDGSCTGQLCMSTTDVAFYIIDPHLWGFREACVEHHLQKGQGVAGKTFAQRRPCFSRDITKYCKSEYPLVHYARMFGLAGCLAICLRSNHLGDDDYILEFFLPADCKSPGEQQDLLNSISGLFKQCFQNLKFITEVKFQGGKPPEVDLITDGSYELRPRLIYSPRGDTHVHIPSEANIDDPVDNDDSLNDENATPDLHKQQLTTDSNAKRMQYFSGNLKDAAKSLGVCPTTMKRICRHHGISRWPSRKINKVNRSLSKLKHVIESVQGAGALDLTSLPCPLSVAVDSVPWPVDLDSLKDLQDGAKRSEFSPEKPCDREVQQDQSVSLRVHVKEQVDPQLNPVKDSRQLNEALQKEAWMPLLPKVHAREVHQPALSYLNQAQGTNCSSKLTLQNACDWSLLNENSLPIAVNSKPQLPVGVVIKDSGSSKDLKIHCTFARVGSR</sequence>
<dbReference type="AlphaFoldDB" id="A0A9E7HMY3"/>
<dbReference type="Proteomes" id="UP001055439">
    <property type="component" value="Chromosome 8"/>
</dbReference>
<keyword evidence="1" id="KW-0805">Transcription regulation</keyword>
<keyword evidence="3" id="KW-0804">Transcription</keyword>
<feature type="compositionally biased region" description="Acidic residues" evidence="5">
    <location>
        <begin position="424"/>
        <end position="436"/>
    </location>
</feature>
<dbReference type="InterPro" id="IPR003035">
    <property type="entry name" value="RWP-RK_dom"/>
</dbReference>
<accession>A0A9E7HMY3</accession>
<dbReference type="PANTHER" id="PTHR32002:SF35">
    <property type="entry name" value="PROTEIN NLP6"/>
    <property type="match status" value="1"/>
</dbReference>
<dbReference type="PANTHER" id="PTHR32002">
    <property type="entry name" value="PROTEIN NLP8"/>
    <property type="match status" value="1"/>
</dbReference>
<evidence type="ECO:0000259" key="7">
    <source>
        <dbReference type="Pfam" id="PF22922"/>
    </source>
</evidence>
<keyword evidence="4" id="KW-0539">Nucleus</keyword>
<evidence type="ECO:0000313" key="8">
    <source>
        <dbReference type="EMBL" id="URE36765.1"/>
    </source>
</evidence>
<dbReference type="OrthoDB" id="6270329at2759"/>
<evidence type="ECO:0000256" key="3">
    <source>
        <dbReference type="ARBA" id="ARBA00023163"/>
    </source>
</evidence>
<dbReference type="Pfam" id="PF22922">
    <property type="entry name" value="GAF_NLP"/>
    <property type="match status" value="1"/>
</dbReference>
<dbReference type="InterPro" id="IPR045012">
    <property type="entry name" value="NLP"/>
</dbReference>
<proteinExistence type="predicted"/>
<dbReference type="InterPro" id="IPR055081">
    <property type="entry name" value="NLP1-9_GAF"/>
</dbReference>